<dbReference type="EMBL" id="HG731815">
    <property type="protein sequence ID" value="CDJ35629.1"/>
    <property type="molecule type" value="Genomic_DNA"/>
</dbReference>
<reference evidence="2" key="1">
    <citation type="submission" date="2013-10" db="EMBL/GenBank/DDBJ databases">
        <title>Genomic analysis of the causative agents of coccidiosis in chickens.</title>
        <authorList>
            <person name="Reid A.J."/>
            <person name="Blake D."/>
            <person name="Billington K."/>
            <person name="Browne H."/>
            <person name="Dunn M."/>
            <person name="Hung S."/>
            <person name="Kawahara F."/>
            <person name="Miranda-Saavedra D."/>
            <person name="Mourier T."/>
            <person name="Nagra H."/>
            <person name="Otto T.D."/>
            <person name="Rawlings N."/>
            <person name="Sanchez A."/>
            <person name="Sanders M."/>
            <person name="Subramaniam C."/>
            <person name="Tay Y."/>
            <person name="Dear P."/>
            <person name="Doerig C."/>
            <person name="Gruber A."/>
            <person name="Parkinson J."/>
            <person name="Shirley M."/>
            <person name="Wan K.L."/>
            <person name="Berriman M."/>
            <person name="Tomley F."/>
            <person name="Pain A."/>
        </authorList>
    </citation>
    <scope>NUCLEOTIDE SEQUENCE [LARGE SCALE GENOMIC DNA]</scope>
    <source>
        <strain evidence="2">Houghton</strain>
    </source>
</reference>
<evidence type="ECO:0000313" key="3">
    <source>
        <dbReference type="Proteomes" id="UP000030744"/>
    </source>
</evidence>
<keyword evidence="1" id="KW-0732">Signal</keyword>
<dbReference type="Proteomes" id="UP000030744">
    <property type="component" value="Unassembled WGS sequence"/>
</dbReference>
<dbReference type="RefSeq" id="XP_037877918.1">
    <property type="nucleotide sequence ID" value="XM_038022064.1"/>
</dbReference>
<dbReference type="GeneID" id="60404841"/>
<organism evidence="2 3">
    <name type="scientific">Eimeria mitis</name>
    <dbReference type="NCBI Taxonomy" id="44415"/>
    <lineage>
        <taxon>Eukaryota</taxon>
        <taxon>Sar</taxon>
        <taxon>Alveolata</taxon>
        <taxon>Apicomplexa</taxon>
        <taxon>Conoidasida</taxon>
        <taxon>Coccidia</taxon>
        <taxon>Eucoccidiorida</taxon>
        <taxon>Eimeriorina</taxon>
        <taxon>Eimeriidae</taxon>
        <taxon>Eimeria</taxon>
    </lineage>
</organism>
<reference evidence="2" key="2">
    <citation type="submission" date="2013-10" db="EMBL/GenBank/DDBJ databases">
        <authorList>
            <person name="Aslett M."/>
        </authorList>
    </citation>
    <scope>NUCLEOTIDE SEQUENCE [LARGE SCALE GENOMIC DNA]</scope>
    <source>
        <strain evidence="2">Houghton</strain>
    </source>
</reference>
<evidence type="ECO:0008006" key="4">
    <source>
        <dbReference type="Google" id="ProtNLM"/>
    </source>
</evidence>
<feature type="chain" id="PRO_5004673230" description="SAG family member" evidence="1">
    <location>
        <begin position="24"/>
        <end position="141"/>
    </location>
</feature>
<dbReference type="AlphaFoldDB" id="U6KCE6"/>
<sequence length="141" mass="15271">MASFYKTAAAMCLVALGVLQSHAQGDNDNGGGEGDSTTYKFTVVNVDEDAYLSANLARNGKLPVHISEVTKDESLVTELTGEVTKATAEVDPDAEDCTALMTAELKERFHYSFEHAPESEASFDYRELLQKALEAGLTVFK</sequence>
<dbReference type="OrthoDB" id="350808at2759"/>
<dbReference type="VEuPathDB" id="ToxoDB:EMH_0099020"/>
<keyword evidence="3" id="KW-1185">Reference proteome</keyword>
<accession>U6KCE6</accession>
<protein>
    <recommendedName>
        <fullName evidence="4">SAG family member</fullName>
    </recommendedName>
</protein>
<gene>
    <name evidence="2" type="ORF">EMH_0099020</name>
</gene>
<evidence type="ECO:0000313" key="2">
    <source>
        <dbReference type="EMBL" id="CDJ35629.1"/>
    </source>
</evidence>
<evidence type="ECO:0000256" key="1">
    <source>
        <dbReference type="SAM" id="SignalP"/>
    </source>
</evidence>
<proteinExistence type="predicted"/>
<feature type="signal peptide" evidence="1">
    <location>
        <begin position="1"/>
        <end position="23"/>
    </location>
</feature>
<name>U6KCE6_9EIME</name>